<keyword evidence="7 8" id="KW-0568">Pathogenesis-related protein</keyword>
<comment type="domain">
    <text evidence="8">The C-terminus contains a calmodulin-binding domain, which binds calmodulin in a calcium-dependent fashion.</text>
</comment>
<dbReference type="OrthoDB" id="1388414at2759"/>
<dbReference type="EMBL" id="RXIC02000021">
    <property type="protein sequence ID" value="KAB1218062.1"/>
    <property type="molecule type" value="Genomic_DNA"/>
</dbReference>
<keyword evidence="5 8" id="KW-1133">Transmembrane helix</keyword>
<keyword evidence="3 8" id="KW-0812">Transmembrane</keyword>
<protein>
    <recommendedName>
        <fullName evidence="8">MLO-like protein</fullName>
    </recommendedName>
</protein>
<comment type="function">
    <text evidence="8">May be involved in modulation of pathogen defense and leaf cell death.</text>
</comment>
<evidence type="ECO:0000256" key="5">
    <source>
        <dbReference type="ARBA" id="ARBA00022989"/>
    </source>
</evidence>
<evidence type="ECO:0000256" key="6">
    <source>
        <dbReference type="ARBA" id="ARBA00023136"/>
    </source>
</evidence>
<evidence type="ECO:0000256" key="2">
    <source>
        <dbReference type="ARBA" id="ARBA00006574"/>
    </source>
</evidence>
<feature type="transmembrane region" description="Helical" evidence="10">
    <location>
        <begin position="16"/>
        <end position="39"/>
    </location>
</feature>
<comment type="caution">
    <text evidence="11">The sequence shown here is derived from an EMBL/GenBank/DDBJ whole genome shotgun (WGS) entry which is preliminary data.</text>
</comment>
<organism evidence="11 12">
    <name type="scientific">Morella rubra</name>
    <name type="common">Chinese bayberry</name>
    <dbReference type="NCBI Taxonomy" id="262757"/>
    <lineage>
        <taxon>Eukaryota</taxon>
        <taxon>Viridiplantae</taxon>
        <taxon>Streptophyta</taxon>
        <taxon>Embryophyta</taxon>
        <taxon>Tracheophyta</taxon>
        <taxon>Spermatophyta</taxon>
        <taxon>Magnoliopsida</taxon>
        <taxon>eudicotyledons</taxon>
        <taxon>Gunneridae</taxon>
        <taxon>Pentapetalae</taxon>
        <taxon>rosids</taxon>
        <taxon>fabids</taxon>
        <taxon>Fagales</taxon>
        <taxon>Myricaceae</taxon>
        <taxon>Morella</taxon>
    </lineage>
</organism>
<evidence type="ECO:0000256" key="9">
    <source>
        <dbReference type="SAM" id="MobiDB-lite"/>
    </source>
</evidence>
<dbReference type="Pfam" id="PF03094">
    <property type="entry name" value="Mlo"/>
    <property type="match status" value="1"/>
</dbReference>
<dbReference type="GO" id="GO:0006952">
    <property type="term" value="P:defense response"/>
    <property type="evidence" value="ECO:0007669"/>
    <property type="project" value="UniProtKB-KW"/>
</dbReference>
<evidence type="ECO:0000256" key="8">
    <source>
        <dbReference type="RuleBase" id="RU280816"/>
    </source>
</evidence>
<feature type="region of interest" description="Disordered" evidence="9">
    <location>
        <begin position="443"/>
        <end position="474"/>
    </location>
</feature>
<keyword evidence="12" id="KW-1185">Reference proteome</keyword>
<keyword evidence="6 8" id="KW-0472">Membrane</keyword>
<feature type="region of interest" description="Disordered" evidence="9">
    <location>
        <begin position="509"/>
        <end position="549"/>
    </location>
</feature>
<evidence type="ECO:0000256" key="3">
    <source>
        <dbReference type="ARBA" id="ARBA00022692"/>
    </source>
</evidence>
<feature type="transmembrane region" description="Helical" evidence="10">
    <location>
        <begin position="280"/>
        <end position="299"/>
    </location>
</feature>
<evidence type="ECO:0000256" key="1">
    <source>
        <dbReference type="ARBA" id="ARBA00004141"/>
    </source>
</evidence>
<feature type="transmembrane region" description="Helical" evidence="10">
    <location>
        <begin position="305"/>
        <end position="330"/>
    </location>
</feature>
<dbReference type="AlphaFoldDB" id="A0A6A1VYN7"/>
<gene>
    <name evidence="8" type="primary">MLO</name>
    <name evidence="11" type="ORF">CJ030_MR3G014528</name>
</gene>
<keyword evidence="8" id="KW-0112">Calmodulin-binding</keyword>
<evidence type="ECO:0000313" key="12">
    <source>
        <dbReference type="Proteomes" id="UP000516437"/>
    </source>
</evidence>
<feature type="compositionally biased region" description="Basic residues" evidence="9">
    <location>
        <begin position="443"/>
        <end position="453"/>
    </location>
</feature>
<comment type="similarity">
    <text evidence="2 8">Belongs to the MLO family.</text>
</comment>
<name>A0A6A1VYN7_9ROSI</name>
<dbReference type="PANTHER" id="PTHR31942:SF84">
    <property type="entry name" value="MLO-LIKE PROTEIN 12"/>
    <property type="match status" value="1"/>
</dbReference>
<sequence length="571" mass="65246">MAEAEKELTMQETPTWAVAVVCFVLLAISIFIEQIIHAIEKLLKRNHKRALHEALEKVKAELMLLGFISLLLTVLQDPISRICVPKNVGSTWHPCKNGSSHGKEEDAEDSTAGRKLLQFLDSGFGARRILATKGYDKCTVKGQVAFMSAYAIHQLHIFIFVLAIFHVLHCIATLALGGTKMRKWKVWEDETRTLEYQYCNDPERFRFARDTSFGRRHLSFWSKSTITLWIVCFFRQFFRSVTKVDYLTLRHGFITAHLAPDSETRFDFQKYIRRSLEEDFKVVVEISPVIWFFAVLYLLSNVYGWYSYLWLPFIPLIVILLVGTKLLVIITKMGLRIQDRGDVVKGTPVVQPGDDLFWFGRPRFILFLIHFVLFQYAFGSGSKNCFHNRTEDIAIRISVGVVIQVLCSYVTLPLYALVTQMGSSMKPTIFNDRVATALKSWRHTAKKNTKHSHHSDANSAFSSRPATPTHGMSPVHLLHNIQHSSLDSLHTSPRKSNAENDHWNEIEEFQSPRKHSGVDDSQSSWQAARKRPTEELPSSLRLPPAPGPVVAQHEIEISSSSDFTFRRTAKE</sequence>
<dbReference type="PANTHER" id="PTHR31942">
    <property type="entry name" value="MLO-LIKE PROTEIN 1"/>
    <property type="match status" value="1"/>
</dbReference>
<dbReference type="GO" id="GO:0016020">
    <property type="term" value="C:membrane"/>
    <property type="evidence" value="ECO:0007669"/>
    <property type="project" value="UniProtKB-SubCell"/>
</dbReference>
<evidence type="ECO:0000256" key="10">
    <source>
        <dbReference type="SAM" id="Phobius"/>
    </source>
</evidence>
<accession>A0A6A1VYN7</accession>
<dbReference type="Proteomes" id="UP000516437">
    <property type="component" value="Chromosome 3"/>
</dbReference>
<evidence type="ECO:0000313" key="11">
    <source>
        <dbReference type="EMBL" id="KAB1218062.1"/>
    </source>
</evidence>
<feature type="transmembrane region" description="Helical" evidence="10">
    <location>
        <begin position="393"/>
        <end position="418"/>
    </location>
</feature>
<feature type="transmembrane region" description="Helical" evidence="10">
    <location>
        <begin position="155"/>
        <end position="176"/>
    </location>
</feature>
<dbReference type="InterPro" id="IPR004326">
    <property type="entry name" value="Mlo"/>
</dbReference>
<feature type="transmembrane region" description="Helical" evidence="10">
    <location>
        <begin position="60"/>
        <end position="79"/>
    </location>
</feature>
<dbReference type="GO" id="GO:0005516">
    <property type="term" value="F:calmodulin binding"/>
    <property type="evidence" value="ECO:0007669"/>
    <property type="project" value="UniProtKB-KW"/>
</dbReference>
<evidence type="ECO:0000256" key="7">
    <source>
        <dbReference type="ARBA" id="ARBA00023265"/>
    </source>
</evidence>
<reference evidence="11 12" key="1">
    <citation type="journal article" date="2019" name="Plant Biotechnol. J.">
        <title>The red bayberry genome and genetic basis of sex determination.</title>
        <authorList>
            <person name="Jia H.M."/>
            <person name="Jia H.J."/>
            <person name="Cai Q.L."/>
            <person name="Wang Y."/>
            <person name="Zhao H.B."/>
            <person name="Yang W.F."/>
            <person name="Wang G.Y."/>
            <person name="Li Y.H."/>
            <person name="Zhan D.L."/>
            <person name="Shen Y.T."/>
            <person name="Niu Q.F."/>
            <person name="Chang L."/>
            <person name="Qiu J."/>
            <person name="Zhao L."/>
            <person name="Xie H.B."/>
            <person name="Fu W.Y."/>
            <person name="Jin J."/>
            <person name="Li X.W."/>
            <person name="Jiao Y."/>
            <person name="Zhou C.C."/>
            <person name="Tu T."/>
            <person name="Chai C.Y."/>
            <person name="Gao J.L."/>
            <person name="Fan L.J."/>
            <person name="van de Weg E."/>
            <person name="Wang J.Y."/>
            <person name="Gao Z.S."/>
        </authorList>
    </citation>
    <scope>NUCLEOTIDE SEQUENCE [LARGE SCALE GENOMIC DNA]</scope>
    <source>
        <tissue evidence="11">Leaves</tissue>
    </source>
</reference>
<proteinExistence type="inferred from homology"/>
<comment type="subcellular location">
    <subcellularLocation>
        <location evidence="1 8">Membrane</location>
        <topology evidence="1 8">Multi-pass membrane protein</topology>
    </subcellularLocation>
</comment>
<evidence type="ECO:0000256" key="4">
    <source>
        <dbReference type="ARBA" id="ARBA00022821"/>
    </source>
</evidence>
<feature type="compositionally biased region" description="Polar residues" evidence="9">
    <location>
        <begin position="457"/>
        <end position="466"/>
    </location>
</feature>
<feature type="transmembrane region" description="Helical" evidence="10">
    <location>
        <begin position="364"/>
        <end position="381"/>
    </location>
</feature>
<keyword evidence="4 8" id="KW-0611">Plant defense</keyword>